<dbReference type="SUPFAM" id="SSF52980">
    <property type="entry name" value="Restriction endonuclease-like"/>
    <property type="match status" value="1"/>
</dbReference>
<evidence type="ECO:0000256" key="1">
    <source>
        <dbReference type="ARBA" id="ARBA00022722"/>
    </source>
</evidence>
<keyword evidence="5 6" id="KW-0234">DNA repair</keyword>
<proteinExistence type="inferred from homology"/>
<keyword evidence="9" id="KW-1185">Reference proteome</keyword>
<keyword evidence="3 6" id="KW-0227">DNA damage</keyword>
<evidence type="ECO:0000313" key="8">
    <source>
        <dbReference type="EMBL" id="NHN89046.1"/>
    </source>
</evidence>
<dbReference type="EMBL" id="WOSY01000009">
    <property type="protein sequence ID" value="NHN89046.1"/>
    <property type="molecule type" value="Genomic_DNA"/>
</dbReference>
<dbReference type="Gene3D" id="3.40.960.10">
    <property type="entry name" value="VSR Endonuclease"/>
    <property type="match status" value="1"/>
</dbReference>
<accession>A0ABX0K2K1</accession>
<gene>
    <name evidence="8" type="primary">vsr</name>
    <name evidence="8" type="ORF">GOB81_10430</name>
</gene>
<reference evidence="8 9" key="1">
    <citation type="journal article" date="2020" name="Int. J. Syst. Evol. Microbiol.">
        <title>Novel acetic acid bacteria from cider fermentations: Acetobacter conturbans sp. nov. and Acetobacter fallax sp. nov.</title>
        <authorList>
            <person name="Sombolestani A.S."/>
            <person name="Cleenwerck I."/>
            <person name="Cnockaert M."/>
            <person name="Borremans W."/>
            <person name="Wieme A.D."/>
            <person name="De Vuyst L."/>
            <person name="Vandamme P."/>
        </authorList>
    </citation>
    <scope>NUCLEOTIDE SEQUENCE [LARGE SCALE GENOMIC DNA]</scope>
    <source>
        <strain evidence="8 9">LMG 1627</strain>
    </source>
</reference>
<dbReference type="Proteomes" id="UP000631653">
    <property type="component" value="Unassembled WGS sequence"/>
</dbReference>
<comment type="function">
    <text evidence="6">May nick specific sequences that contain T:G mispairs resulting from m5C-deamination.</text>
</comment>
<evidence type="ECO:0000313" key="9">
    <source>
        <dbReference type="Proteomes" id="UP000631653"/>
    </source>
</evidence>
<evidence type="ECO:0000256" key="4">
    <source>
        <dbReference type="ARBA" id="ARBA00022801"/>
    </source>
</evidence>
<comment type="caution">
    <text evidence="8">The sequence shown here is derived from an EMBL/GenBank/DDBJ whole genome shotgun (WGS) entry which is preliminary data.</text>
</comment>
<protein>
    <recommendedName>
        <fullName evidence="6">Very short patch repair endonuclease</fullName>
        <ecNumber evidence="6">3.1.-.-</ecNumber>
    </recommendedName>
</protein>
<name>A0ABX0K2K1_9PROT</name>
<evidence type="ECO:0000256" key="2">
    <source>
        <dbReference type="ARBA" id="ARBA00022759"/>
    </source>
</evidence>
<evidence type="ECO:0000256" key="7">
    <source>
        <dbReference type="SAM" id="MobiDB-lite"/>
    </source>
</evidence>
<feature type="region of interest" description="Disordered" evidence="7">
    <location>
        <begin position="1"/>
        <end position="20"/>
    </location>
</feature>
<sequence>MDYLTPDQRSANMGRVRGKDTQPELAVRRALHAMGYRFRLHRRDLPGTPDIVLPRYRLVLFVHGCFWHRHADCPRCTTPRTRREFWEAKFAANVERDRRHTAALEADGWTVRVLWECKLRPTAQLQETLSGIVDDGVRATGV</sequence>
<dbReference type="InterPro" id="IPR004603">
    <property type="entry name" value="DNA_mismatch_endonuc_vsr"/>
</dbReference>
<dbReference type="Pfam" id="PF03852">
    <property type="entry name" value="Vsr"/>
    <property type="match status" value="1"/>
</dbReference>
<dbReference type="RefSeq" id="WP_173570371.1">
    <property type="nucleotide sequence ID" value="NZ_WOSY01000009.1"/>
</dbReference>
<dbReference type="InterPro" id="IPR011335">
    <property type="entry name" value="Restrct_endonuc-II-like"/>
</dbReference>
<dbReference type="NCBIfam" id="TIGR00632">
    <property type="entry name" value="vsr"/>
    <property type="match status" value="1"/>
</dbReference>
<evidence type="ECO:0000256" key="5">
    <source>
        <dbReference type="ARBA" id="ARBA00023204"/>
    </source>
</evidence>
<evidence type="ECO:0000256" key="3">
    <source>
        <dbReference type="ARBA" id="ARBA00022763"/>
    </source>
</evidence>
<dbReference type="CDD" id="cd00221">
    <property type="entry name" value="Vsr"/>
    <property type="match status" value="1"/>
</dbReference>
<keyword evidence="1 6" id="KW-0540">Nuclease</keyword>
<organism evidence="8 9">
    <name type="scientific">Acetobacter conturbans</name>
    <dbReference type="NCBI Taxonomy" id="1737472"/>
    <lineage>
        <taxon>Bacteria</taxon>
        <taxon>Pseudomonadati</taxon>
        <taxon>Pseudomonadota</taxon>
        <taxon>Alphaproteobacteria</taxon>
        <taxon>Acetobacterales</taxon>
        <taxon>Acetobacteraceae</taxon>
        <taxon>Acetobacter</taxon>
    </lineage>
</organism>
<comment type="similarity">
    <text evidence="6">Belongs to the vsr family.</text>
</comment>
<keyword evidence="4 6" id="KW-0378">Hydrolase</keyword>
<dbReference type="GO" id="GO:0004519">
    <property type="term" value="F:endonuclease activity"/>
    <property type="evidence" value="ECO:0007669"/>
    <property type="project" value="UniProtKB-KW"/>
</dbReference>
<dbReference type="EC" id="3.1.-.-" evidence="6"/>
<dbReference type="PIRSF" id="PIRSF018267">
    <property type="entry name" value="VSR_endonuc"/>
    <property type="match status" value="1"/>
</dbReference>
<evidence type="ECO:0000256" key="6">
    <source>
        <dbReference type="PIRNR" id="PIRNR018267"/>
    </source>
</evidence>
<keyword evidence="2 6" id="KW-0255">Endonuclease</keyword>